<dbReference type="InterPro" id="IPR036514">
    <property type="entry name" value="SGNH_hydro_sf"/>
</dbReference>
<feature type="compositionally biased region" description="Polar residues" evidence="1">
    <location>
        <begin position="417"/>
        <end position="429"/>
    </location>
</feature>
<dbReference type="EMBL" id="AFZC02000003">
    <property type="protein sequence ID" value="EHL12791.1"/>
    <property type="molecule type" value="Genomic_DNA"/>
</dbReference>
<keyword evidence="2" id="KW-0472">Membrane</keyword>
<keyword evidence="2" id="KW-1133">Transmembrane helix</keyword>
<dbReference type="PATRIC" id="fig|796943.3.peg.738"/>
<evidence type="ECO:0000256" key="1">
    <source>
        <dbReference type="SAM" id="MobiDB-lite"/>
    </source>
</evidence>
<organism evidence="3 4">
    <name type="scientific">Oribacterium parvum ACB1</name>
    <dbReference type="NCBI Taxonomy" id="796943"/>
    <lineage>
        <taxon>Bacteria</taxon>
        <taxon>Bacillati</taxon>
        <taxon>Bacillota</taxon>
        <taxon>Clostridia</taxon>
        <taxon>Lachnospirales</taxon>
        <taxon>Lachnospiraceae</taxon>
        <taxon>Oribacterium</taxon>
    </lineage>
</organism>
<feature type="region of interest" description="Disordered" evidence="1">
    <location>
        <begin position="406"/>
        <end position="481"/>
    </location>
</feature>
<evidence type="ECO:0000313" key="4">
    <source>
        <dbReference type="Proteomes" id="UP000018461"/>
    </source>
</evidence>
<evidence type="ECO:0000313" key="3">
    <source>
        <dbReference type="EMBL" id="EHL12791.1"/>
    </source>
</evidence>
<accession>G9WLY6</accession>
<reference evidence="3" key="1">
    <citation type="submission" date="2011-08" db="EMBL/GenBank/DDBJ databases">
        <authorList>
            <consortium name="The Broad Institute Genome Sequencing Platform"/>
            <person name="Earl A."/>
            <person name="Ward D."/>
            <person name="Feldgarden M."/>
            <person name="Gevers D."/>
            <person name="Sizova M."/>
            <person name="Hazen A."/>
            <person name="Epstein S."/>
            <person name="Young S.K."/>
            <person name="Zeng Q."/>
            <person name="Gargeya S."/>
            <person name="Fitzgerald M."/>
            <person name="Haas B."/>
            <person name="Abouelleil A."/>
            <person name="Alvarado L."/>
            <person name="Arachchi H.M."/>
            <person name="Berlin A."/>
            <person name="Brown A."/>
            <person name="Chapman S.B."/>
            <person name="Chen Z."/>
            <person name="Dunbar C."/>
            <person name="Freedman E."/>
            <person name="Gearin G."/>
            <person name="Gellesch M."/>
            <person name="Goldberg J."/>
            <person name="Griggs A."/>
            <person name="Gujja S."/>
            <person name="Heiman D."/>
            <person name="Howarth C."/>
            <person name="Larson L."/>
            <person name="Lui A."/>
            <person name="MacDonald P.J.P."/>
            <person name="Montmayeur A."/>
            <person name="Murphy C."/>
            <person name="Neiman D."/>
            <person name="Pearson M."/>
            <person name="Priest M."/>
            <person name="Roberts A."/>
            <person name="Saif S."/>
            <person name="Shea T."/>
            <person name="Shenoy N."/>
            <person name="Sisk P."/>
            <person name="Stolte C."/>
            <person name="Sykes S."/>
            <person name="Wortman J."/>
            <person name="Nusbaum C."/>
            <person name="Birren B."/>
        </authorList>
    </citation>
    <scope>NUCLEOTIDE SEQUENCE</scope>
    <source>
        <strain evidence="3">ACB1</strain>
    </source>
</reference>
<feature type="compositionally biased region" description="Low complexity" evidence="1">
    <location>
        <begin position="463"/>
        <end position="474"/>
    </location>
</feature>
<dbReference type="Gene3D" id="3.40.50.1110">
    <property type="entry name" value="SGNH hydrolase"/>
    <property type="match status" value="1"/>
</dbReference>
<dbReference type="Proteomes" id="UP000018461">
    <property type="component" value="Unassembled WGS sequence"/>
</dbReference>
<feature type="compositionally biased region" description="Low complexity" evidence="1">
    <location>
        <begin position="444"/>
        <end position="453"/>
    </location>
</feature>
<keyword evidence="4" id="KW-1185">Reference proteome</keyword>
<sequence length="481" mass="53327">MQEMQEIQNEEEKKSYGKKRKSPLGIFLTFLPLILGALAALFVYRYGRQVIEGRDRHNKALIHEAAASSAVEEREGEVFAKLKKGEELHILLLGDESLRADSAYFSKLKELLESEYSGKIVYEEAKLPGSATALSGYLYLQEADKALEENTKPDLLFFSFGENDESFTFPYYYELLLRTLMEKYPDTPLLPFISYKALLSEGQSRLNATALDNIAKHYSLDTLNLAAVLATKEEHPESVLESKEQFQAFQEKYFVSSILSAMETIKAGEKTATPINPILEETRECIAIPKEMWSDYGMTALSLSEEDLEKLSLKGRHGIFALSSALHEGENKGNFYVDGILEGNYLLTGDSYLGILSGDVNIRRQLILNFETEEEKDNFKCLYYLSPIPLEKGLKNGVALALPEVENSPSETEELAAQSSESPAVTNADKTAVETSPEKTGEPGTASDSGSSSDGKKTEKSGEGLVESSEEVIGIYDNVPN</sequence>
<proteinExistence type="predicted"/>
<protein>
    <submittedName>
        <fullName evidence="3">Uncharacterized protein</fullName>
    </submittedName>
</protein>
<reference evidence="3" key="2">
    <citation type="submission" date="2013-03" db="EMBL/GenBank/DDBJ databases">
        <title>The Genome Sequence of Oribacterium sp. ACB1.</title>
        <authorList>
            <consortium name="The Broad Institute Genomics Platform"/>
            <consortium name="The Broad Institute Genome Sequencing Center for Infectious Disease"/>
            <person name="Earl A."/>
            <person name="Ward D."/>
            <person name="Feldgarden M."/>
            <person name="Gevers D."/>
            <person name="Sizova M."/>
            <person name="Hazen A."/>
            <person name="Epstein S."/>
            <person name="Walker B."/>
            <person name="Young S."/>
            <person name="Zeng Q."/>
            <person name="Gargeya S."/>
            <person name="Fitzgerald M."/>
            <person name="Haas B."/>
            <person name="Abouelleil A."/>
            <person name="Allen A.W."/>
            <person name="Alvarado L."/>
            <person name="Arachchi H.M."/>
            <person name="Berlin A.M."/>
            <person name="Chapman S.B."/>
            <person name="Gainer-Dewar J."/>
            <person name="Goldberg J."/>
            <person name="Griggs A."/>
            <person name="Gujja S."/>
            <person name="Hansen M."/>
            <person name="Howarth C."/>
            <person name="Imamovic A."/>
            <person name="Ireland A."/>
            <person name="Larimer J."/>
            <person name="McCowan C."/>
            <person name="Murphy C."/>
            <person name="Pearson M."/>
            <person name="Poon T.W."/>
            <person name="Priest M."/>
            <person name="Roberts A."/>
            <person name="Saif S."/>
            <person name="Shea T."/>
            <person name="Sisk P."/>
            <person name="Sykes S."/>
            <person name="Wortman J."/>
            <person name="Nusbaum C."/>
            <person name="Birren B."/>
        </authorList>
    </citation>
    <scope>NUCLEOTIDE SEQUENCE [LARGE SCALE GENOMIC DNA]</scope>
    <source>
        <strain evidence="3">ACB1</strain>
    </source>
</reference>
<dbReference type="AlphaFoldDB" id="G9WLY6"/>
<dbReference type="STRING" id="796943.HMPREF9625_00345"/>
<dbReference type="RefSeq" id="WP_009534214.1">
    <property type="nucleotide sequence ID" value="NZ_KE148312.1"/>
</dbReference>
<name>G9WLY6_9FIRM</name>
<dbReference type="HOGENOM" id="CLU_590312_0_0_9"/>
<keyword evidence="2" id="KW-0812">Transmembrane</keyword>
<comment type="caution">
    <text evidence="3">The sequence shown here is derived from an EMBL/GenBank/DDBJ whole genome shotgun (WGS) entry which is preliminary data.</text>
</comment>
<gene>
    <name evidence="3" type="ORF">HMPREF9625_00345</name>
</gene>
<evidence type="ECO:0000256" key="2">
    <source>
        <dbReference type="SAM" id="Phobius"/>
    </source>
</evidence>
<feature type="transmembrane region" description="Helical" evidence="2">
    <location>
        <begin position="24"/>
        <end position="44"/>
    </location>
</feature>